<reference evidence="2 3" key="1">
    <citation type="submission" date="2024-09" db="EMBL/GenBank/DDBJ databases">
        <authorList>
            <person name="Sun Q."/>
            <person name="Mori K."/>
        </authorList>
    </citation>
    <scope>NUCLEOTIDE SEQUENCE [LARGE SCALE GENOMIC DNA]</scope>
    <source>
        <strain evidence="2 3">CECT 7908</strain>
    </source>
</reference>
<evidence type="ECO:0000313" key="2">
    <source>
        <dbReference type="EMBL" id="MFB9063495.1"/>
    </source>
</evidence>
<feature type="signal peptide" evidence="1">
    <location>
        <begin position="1"/>
        <end position="20"/>
    </location>
</feature>
<comment type="caution">
    <text evidence="2">The sequence shown here is derived from an EMBL/GenBank/DDBJ whole genome shotgun (WGS) entry which is preliminary data.</text>
</comment>
<name>A0ABV5FIX7_9FLAO</name>
<dbReference type="EMBL" id="JBHMEX010000015">
    <property type="protein sequence ID" value="MFB9063495.1"/>
    <property type="molecule type" value="Genomic_DNA"/>
</dbReference>
<keyword evidence="1" id="KW-0732">Signal</keyword>
<feature type="chain" id="PRO_5045690439" evidence="1">
    <location>
        <begin position="21"/>
        <end position="330"/>
    </location>
</feature>
<sequence>MKKQYTLVIMLWMLTFSAIAQVKVGDNPNTINSNSLMELESTSKGMLLPRVTLTSTSSFAPLTLHAQGMTVYNTATAGSGTTAVSPGYYYNDGTQWVRILNLANIKALEPWYDGATNTPATTNAQNIYHDGDVGIALNSGTTFTPSATLDVNGTSRIRSLPTGAVSDLLLSADANGNLRTIAASKSSVCVIGVLAGISTTRGAAGNSYTFTNGTVVLNTIENASFTGSTITLPSGNYNIRLVYEGTVSGSGTLISSYFFNFPKSGGTTQRIYSNTPTTLMSHGGTISYNTTLDATATFPFAIGWGLAGNVPTGAPVTFSKGVQLYIERLF</sequence>
<accession>A0ABV5FIX7</accession>
<dbReference type="RefSeq" id="WP_290263554.1">
    <property type="nucleotide sequence ID" value="NZ_JAUFQQ010000003.1"/>
</dbReference>
<keyword evidence="3" id="KW-1185">Reference proteome</keyword>
<gene>
    <name evidence="2" type="ORF">ACFFUQ_05625</name>
</gene>
<protein>
    <submittedName>
        <fullName evidence="2">Uncharacterized protein</fullName>
    </submittedName>
</protein>
<evidence type="ECO:0000256" key="1">
    <source>
        <dbReference type="SAM" id="SignalP"/>
    </source>
</evidence>
<dbReference type="Proteomes" id="UP001589589">
    <property type="component" value="Unassembled WGS sequence"/>
</dbReference>
<evidence type="ECO:0000313" key="3">
    <source>
        <dbReference type="Proteomes" id="UP001589589"/>
    </source>
</evidence>
<proteinExistence type="predicted"/>
<organism evidence="2 3">
    <name type="scientific">Flavobacterium branchiarum</name>
    <dbReference type="NCBI Taxonomy" id="1114870"/>
    <lineage>
        <taxon>Bacteria</taxon>
        <taxon>Pseudomonadati</taxon>
        <taxon>Bacteroidota</taxon>
        <taxon>Flavobacteriia</taxon>
        <taxon>Flavobacteriales</taxon>
        <taxon>Flavobacteriaceae</taxon>
        <taxon>Flavobacterium</taxon>
    </lineage>
</organism>